<sequence length="215" mass="23910">MASSLEIVRLCASPVSISRHKSPVKLESRKRVFRLADSRSWGRLGRCVRVHSSALNNGDNQSKGEEPPESLFMKELKRRGMTPTSLLQDYEVDVDEIKTGGKDTRNSSSKTTATTTPPFDQSLLNQRERSLALNSEGLEGLIPRARILLTIGGTFFLGFWPLIVLTLGAFSALYLYFGADFIHDGSRTPVSPPPYIDPYTLLEDERISGINPRLN</sequence>
<dbReference type="PANTHER" id="PTHR35699">
    <property type="entry name" value="F2J10.10 PROTEIN"/>
    <property type="match status" value="1"/>
</dbReference>
<dbReference type="Proteomes" id="UP000264353">
    <property type="component" value="Chromosome A8"/>
</dbReference>
<keyword evidence="2" id="KW-0812">Transmembrane</keyword>
<feature type="transmembrane region" description="Helical" evidence="2">
    <location>
        <begin position="147"/>
        <end position="177"/>
    </location>
</feature>
<accession>A0A397Y795</accession>
<evidence type="ECO:0000256" key="1">
    <source>
        <dbReference type="SAM" id="MobiDB-lite"/>
    </source>
</evidence>
<organism evidence="3 4">
    <name type="scientific">Brassica campestris</name>
    <name type="common">Field mustard</name>
    <dbReference type="NCBI Taxonomy" id="3711"/>
    <lineage>
        <taxon>Eukaryota</taxon>
        <taxon>Viridiplantae</taxon>
        <taxon>Streptophyta</taxon>
        <taxon>Embryophyta</taxon>
        <taxon>Tracheophyta</taxon>
        <taxon>Spermatophyta</taxon>
        <taxon>Magnoliopsida</taxon>
        <taxon>eudicotyledons</taxon>
        <taxon>Gunneridae</taxon>
        <taxon>Pentapetalae</taxon>
        <taxon>rosids</taxon>
        <taxon>malvids</taxon>
        <taxon>Brassicales</taxon>
        <taxon>Brassicaceae</taxon>
        <taxon>Brassiceae</taxon>
        <taxon>Brassica</taxon>
    </lineage>
</organism>
<name>A0A397Y795_BRACM</name>
<protein>
    <recommendedName>
        <fullName evidence="5">Tubulin alpha chain</fullName>
    </recommendedName>
</protein>
<evidence type="ECO:0000313" key="4">
    <source>
        <dbReference type="Proteomes" id="UP000264353"/>
    </source>
</evidence>
<reference evidence="3 4" key="1">
    <citation type="submission" date="2018-06" db="EMBL/GenBank/DDBJ databases">
        <title>WGS assembly of Brassica rapa FPsc.</title>
        <authorList>
            <person name="Bowman J."/>
            <person name="Kohchi T."/>
            <person name="Yamato K."/>
            <person name="Jenkins J."/>
            <person name="Shu S."/>
            <person name="Ishizaki K."/>
            <person name="Yamaoka S."/>
            <person name="Nishihama R."/>
            <person name="Nakamura Y."/>
            <person name="Berger F."/>
            <person name="Adam C."/>
            <person name="Aki S."/>
            <person name="Althoff F."/>
            <person name="Araki T."/>
            <person name="Arteaga-Vazquez M."/>
            <person name="Balasubrmanian S."/>
            <person name="Bauer D."/>
            <person name="Boehm C."/>
            <person name="Briginshaw L."/>
            <person name="Caballero-Perez J."/>
            <person name="Catarino B."/>
            <person name="Chen F."/>
            <person name="Chiyoda S."/>
            <person name="Chovatia M."/>
            <person name="Davies K."/>
            <person name="Delmans M."/>
            <person name="Demura T."/>
            <person name="Dierschke T."/>
            <person name="Dolan L."/>
            <person name="Dorantes-Acosta A."/>
            <person name="Eklund D."/>
            <person name="Florent S."/>
            <person name="Flores-Sandoval E."/>
            <person name="Fujiyama A."/>
            <person name="Fukuzawa H."/>
            <person name="Galik B."/>
            <person name="Grimanelli D."/>
            <person name="Grimwood J."/>
            <person name="Grossniklaus U."/>
            <person name="Hamada T."/>
            <person name="Haseloff J."/>
            <person name="Hetherington A."/>
            <person name="Higo A."/>
            <person name="Hirakawa Y."/>
            <person name="Hundley H."/>
            <person name="Ikeda Y."/>
            <person name="Inoue K."/>
            <person name="Inoue S."/>
            <person name="Ishida S."/>
            <person name="Jia Q."/>
            <person name="Kakita M."/>
            <person name="Kanazawa T."/>
            <person name="Kawai Y."/>
            <person name="Kawashima T."/>
            <person name="Kennedy M."/>
            <person name="Kinose K."/>
            <person name="Kinoshita T."/>
            <person name="Kohara Y."/>
            <person name="Koide E."/>
            <person name="Komatsu K."/>
            <person name="Kopischke S."/>
            <person name="Kubo M."/>
            <person name="Kyozuka J."/>
            <person name="Lagercrantz U."/>
            <person name="Lin S."/>
            <person name="Lindquist E."/>
            <person name="Lipzen A."/>
            <person name="Lu C."/>
            <person name="Luna E."/>
            <person name="Martienssen R."/>
            <person name="Minamino N."/>
            <person name="Mizutani M."/>
            <person name="Mizutani M."/>
            <person name="Mochizuki N."/>
            <person name="Monte I."/>
            <person name="Mosher R."/>
            <person name="Nagasaki H."/>
            <person name="Nakagami H."/>
            <person name="Naramoto S."/>
            <person name="Nishitani K."/>
            <person name="Ohtani M."/>
            <person name="Okamoto T."/>
            <person name="Okumura M."/>
            <person name="Phillips J."/>
            <person name="Pollak B."/>
            <person name="Reinders A."/>
            <person name="Roevekamp M."/>
            <person name="Sano R."/>
            <person name="Sawa S."/>
            <person name="Schmid M."/>
            <person name="Shirakawa M."/>
            <person name="Solano R."/>
            <person name="Spunde A."/>
            <person name="Suetsugu N."/>
            <person name="Sugano S."/>
            <person name="Sugiyama A."/>
            <person name="Sun R."/>
            <person name="Suzuki Y."/>
            <person name="Takenaka M."/>
            <person name="Takezawa D."/>
            <person name="Tomogane H."/>
            <person name="Tsuzuki M."/>
            <person name="Ueda T."/>
            <person name="Umeda M."/>
            <person name="Ward J."/>
            <person name="Watanabe Y."/>
            <person name="Yazaki K."/>
            <person name="Yokoyama R."/>
            <person name="Yoshitake Y."/>
            <person name="Yotsui I."/>
            <person name="Zachgo S."/>
            <person name="Schmutz J."/>
        </authorList>
    </citation>
    <scope>NUCLEOTIDE SEQUENCE [LARGE SCALE GENOMIC DNA]</scope>
    <source>
        <strain evidence="4">cv. B-3</strain>
    </source>
</reference>
<feature type="compositionally biased region" description="Low complexity" evidence="1">
    <location>
        <begin position="106"/>
        <end position="116"/>
    </location>
</feature>
<gene>
    <name evidence="3" type="ORF">BRARA_H00264</name>
</gene>
<dbReference type="PANTHER" id="PTHR35699:SF1">
    <property type="entry name" value="F2J10.10 PROTEIN"/>
    <property type="match status" value="1"/>
</dbReference>
<evidence type="ECO:0000256" key="2">
    <source>
        <dbReference type="SAM" id="Phobius"/>
    </source>
</evidence>
<evidence type="ECO:0000313" key="3">
    <source>
        <dbReference type="EMBL" id="RID49465.1"/>
    </source>
</evidence>
<dbReference type="AlphaFoldDB" id="A0A397Y795"/>
<dbReference type="EMBL" id="CM010635">
    <property type="protein sequence ID" value="RID49465.1"/>
    <property type="molecule type" value="Genomic_DNA"/>
</dbReference>
<feature type="region of interest" description="Disordered" evidence="1">
    <location>
        <begin position="97"/>
        <end position="120"/>
    </location>
</feature>
<evidence type="ECO:0008006" key="5">
    <source>
        <dbReference type="Google" id="ProtNLM"/>
    </source>
</evidence>
<keyword evidence="2" id="KW-0472">Membrane</keyword>
<keyword evidence="2" id="KW-1133">Transmembrane helix</keyword>
<proteinExistence type="predicted"/>